<feature type="transmembrane region" description="Helical" evidence="10">
    <location>
        <begin position="113"/>
        <end position="130"/>
    </location>
</feature>
<keyword evidence="4 10" id="KW-0812">Transmembrane</keyword>
<evidence type="ECO:0000256" key="5">
    <source>
        <dbReference type="ARBA" id="ARBA00022856"/>
    </source>
</evidence>
<keyword evidence="7 10" id="KW-1133">Transmembrane helix</keyword>
<keyword evidence="6" id="KW-0653">Protein transport</keyword>
<feature type="transmembrane region" description="Helical" evidence="10">
    <location>
        <begin position="507"/>
        <end position="530"/>
    </location>
</feature>
<feature type="transmembrane region" description="Helical" evidence="10">
    <location>
        <begin position="424"/>
        <end position="446"/>
    </location>
</feature>
<reference evidence="11 12" key="1">
    <citation type="submission" date="2018-03" db="EMBL/GenBank/DDBJ databases">
        <authorList>
            <person name="Guldener U."/>
        </authorList>
    </citation>
    <scope>NUCLEOTIDE SEQUENCE [LARGE SCALE GENOMIC DNA]</scope>
    <source>
        <strain evidence="11 12">NBRC100155</strain>
    </source>
</reference>
<evidence type="ECO:0000313" key="11">
    <source>
        <dbReference type="EMBL" id="SPO29623.1"/>
    </source>
</evidence>
<comment type="subcellular location">
    <subcellularLocation>
        <location evidence="1">Membrane</location>
        <topology evidence="1">Multi-pass membrane protein</topology>
    </subcellularLocation>
</comment>
<dbReference type="GO" id="GO:0015031">
    <property type="term" value="P:protein transport"/>
    <property type="evidence" value="ECO:0007669"/>
    <property type="project" value="UniProtKB-KW"/>
</dbReference>
<feature type="compositionally biased region" description="Low complexity" evidence="9">
    <location>
        <begin position="11"/>
        <end position="20"/>
    </location>
</feature>
<feature type="transmembrane region" description="Helical" evidence="10">
    <location>
        <begin position="274"/>
        <end position="292"/>
    </location>
</feature>
<feature type="transmembrane region" description="Helical" evidence="10">
    <location>
        <begin position="590"/>
        <end position="611"/>
    </location>
</feature>
<feature type="transmembrane region" description="Helical" evidence="10">
    <location>
        <begin position="136"/>
        <end position="156"/>
    </location>
</feature>
<dbReference type="Proteomes" id="UP000324022">
    <property type="component" value="Unassembled WGS sequence"/>
</dbReference>
<evidence type="ECO:0000256" key="8">
    <source>
        <dbReference type="ARBA" id="ARBA00023136"/>
    </source>
</evidence>
<dbReference type="InterPro" id="IPR004813">
    <property type="entry name" value="OPT"/>
</dbReference>
<sequence>MVNEIDIARTSSHGSSSDNKGSSKEELDAQPRVAELNNVEKHLRTDFLDHRINDPNMATEKIDAVEHVIEQGDYKAEVQIEEELEEDSPYPEVRAAVSNVDDPTMPVMTFRTWVLGMLFTIVIPGVNQLLSYRYPTVTITSFVAQLLAYPMGVAMAKVLPTKVFKTPFGSFTLNPGPFNVKEHTVITVMSNVTYQRAYASNVSAVQRITYGFDWGFGYIILLTLSSQLIGFSMAGFFRRWLVWPAAMIWPANLGNTALFTALHRQVDTGSNHMSRYRFFMFACAGAFAWYFVPGYLFAMMSVGNWFCLIAPDNVPLNQMLGTQQGLGLIPLTFDWNQYSYNGNPIYTPWWAQANVLGGFVVCYCIIGPILYYKNVWNFAYLPFSTSGVYDRFGKKYKTAKVTSANHLHFDAAGYNAYSEQYFSVTYAVSFALSFASITAIIVHVALFHGKQIYKQFTTSINDERDIHARLMQKYPEVPKLWYAALFLICFGMGVGCTAGYETDFPVWAFIISLIIGAFFMLPVGVVYAISNVEVGLNVISEFIIGYMHPGSATGMMMFKVFCYMAVYQGLSFTADMKLGHYMKVPPKDMFVAQVTAIVVSSFVVLGVQSWVFSNINNVCTPEAADNFTCNYLIVFGTASQIWGLIGPGAVFSPGKQYGKLLWMFLVGAIFPVIVWGLTKKFPRSFMRKVNSPVIFTGTGLMPPATGINFTAWAMCGFFFNYIMKKYRTGWWTRYNYVLGAALDTGTAIAAVIIFFCLIFPSGKQSDFASDGWWGNTAPYNTADGTLASYLTAPAEGFAPAPGAFRPYNP</sequence>
<proteinExistence type="inferred from homology"/>
<evidence type="ECO:0000256" key="6">
    <source>
        <dbReference type="ARBA" id="ARBA00022927"/>
    </source>
</evidence>
<keyword evidence="3" id="KW-0813">Transport</keyword>
<keyword evidence="8 10" id="KW-0472">Membrane</keyword>
<feature type="transmembrane region" description="Helical" evidence="10">
    <location>
        <begin position="349"/>
        <end position="372"/>
    </location>
</feature>
<dbReference type="EMBL" id="OOIN01000029">
    <property type="protein sequence ID" value="SPO29623.1"/>
    <property type="molecule type" value="Genomic_DNA"/>
</dbReference>
<dbReference type="NCBIfam" id="TIGR00727">
    <property type="entry name" value="ISP4_OPT"/>
    <property type="match status" value="1"/>
</dbReference>
<dbReference type="PANTHER" id="PTHR22601">
    <property type="entry name" value="ISP4 LIKE PROTEIN"/>
    <property type="match status" value="1"/>
</dbReference>
<dbReference type="NCBIfam" id="TIGR00728">
    <property type="entry name" value="OPT_sfam"/>
    <property type="match status" value="1"/>
</dbReference>
<feature type="transmembrane region" description="Helical" evidence="10">
    <location>
        <begin position="734"/>
        <end position="760"/>
    </location>
</feature>
<protein>
    <submittedName>
        <fullName evidence="11">Probable isp4 - oligopeptide transporter</fullName>
    </submittedName>
</protein>
<keyword evidence="5" id="KW-0571">Peptide transport</keyword>
<feature type="transmembrane region" description="Helical" evidence="10">
    <location>
        <begin position="243"/>
        <end position="262"/>
    </location>
</feature>
<evidence type="ECO:0000256" key="10">
    <source>
        <dbReference type="SAM" id="Phobius"/>
    </source>
</evidence>
<feature type="transmembrane region" description="Helical" evidence="10">
    <location>
        <begin position="631"/>
        <end position="651"/>
    </location>
</feature>
<name>A0A5C3EG57_9BASI</name>
<dbReference type="AlphaFoldDB" id="A0A5C3EG57"/>
<dbReference type="GO" id="GO:0035673">
    <property type="term" value="F:oligopeptide transmembrane transporter activity"/>
    <property type="evidence" value="ECO:0007669"/>
    <property type="project" value="InterPro"/>
</dbReference>
<evidence type="ECO:0000256" key="3">
    <source>
        <dbReference type="ARBA" id="ARBA00022448"/>
    </source>
</evidence>
<comment type="similarity">
    <text evidence="2">Belongs to the oligopeptide OPT transporter family.</text>
</comment>
<evidence type="ECO:0000256" key="7">
    <source>
        <dbReference type="ARBA" id="ARBA00022989"/>
    </source>
</evidence>
<evidence type="ECO:0000256" key="9">
    <source>
        <dbReference type="SAM" id="MobiDB-lite"/>
    </source>
</evidence>
<evidence type="ECO:0000313" key="12">
    <source>
        <dbReference type="Proteomes" id="UP000324022"/>
    </source>
</evidence>
<gene>
    <name evidence="11" type="ORF">UTRI_05445</name>
</gene>
<accession>A0A5C3EG57</accession>
<evidence type="ECO:0000256" key="2">
    <source>
        <dbReference type="ARBA" id="ARBA00008807"/>
    </source>
</evidence>
<feature type="transmembrane region" description="Helical" evidence="10">
    <location>
        <begin position="660"/>
        <end position="678"/>
    </location>
</feature>
<keyword evidence="12" id="KW-1185">Reference proteome</keyword>
<evidence type="ECO:0000256" key="1">
    <source>
        <dbReference type="ARBA" id="ARBA00004141"/>
    </source>
</evidence>
<evidence type="ECO:0000256" key="4">
    <source>
        <dbReference type="ARBA" id="ARBA00022692"/>
    </source>
</evidence>
<dbReference type="GO" id="GO:0016020">
    <property type="term" value="C:membrane"/>
    <property type="evidence" value="ECO:0007669"/>
    <property type="project" value="UniProtKB-SubCell"/>
</dbReference>
<organism evidence="11 12">
    <name type="scientific">Ustilago trichophora</name>
    <dbReference type="NCBI Taxonomy" id="86804"/>
    <lineage>
        <taxon>Eukaryota</taxon>
        <taxon>Fungi</taxon>
        <taxon>Dikarya</taxon>
        <taxon>Basidiomycota</taxon>
        <taxon>Ustilaginomycotina</taxon>
        <taxon>Ustilaginomycetes</taxon>
        <taxon>Ustilaginales</taxon>
        <taxon>Ustilaginaceae</taxon>
        <taxon>Ustilago</taxon>
    </lineage>
</organism>
<feature type="transmembrane region" description="Helical" evidence="10">
    <location>
        <begin position="216"/>
        <end position="237"/>
    </location>
</feature>
<feature type="transmembrane region" description="Helical" evidence="10">
    <location>
        <begin position="698"/>
        <end position="722"/>
    </location>
</feature>
<feature type="transmembrane region" description="Helical" evidence="10">
    <location>
        <begin position="550"/>
        <end position="570"/>
    </location>
</feature>
<feature type="transmembrane region" description="Helical" evidence="10">
    <location>
        <begin position="480"/>
        <end position="500"/>
    </location>
</feature>
<feature type="region of interest" description="Disordered" evidence="9">
    <location>
        <begin position="1"/>
        <end position="32"/>
    </location>
</feature>
<dbReference type="OrthoDB" id="9986677at2759"/>
<dbReference type="Pfam" id="PF03169">
    <property type="entry name" value="OPT"/>
    <property type="match status" value="1"/>
</dbReference>
<dbReference type="InterPro" id="IPR004648">
    <property type="entry name" value="Oligpept_transpt"/>
</dbReference>